<protein>
    <submittedName>
        <fullName evidence="1">8431_t:CDS:1</fullName>
    </submittedName>
</protein>
<dbReference type="Proteomes" id="UP001153678">
    <property type="component" value="Unassembled WGS sequence"/>
</dbReference>
<gene>
    <name evidence="1" type="ORF">FWILDA_LOCUS19757</name>
</gene>
<proteinExistence type="predicted"/>
<evidence type="ECO:0000313" key="2">
    <source>
        <dbReference type="Proteomes" id="UP001153678"/>
    </source>
</evidence>
<keyword evidence="2" id="KW-1185">Reference proteome</keyword>
<organism evidence="1 2">
    <name type="scientific">Funneliformis geosporum</name>
    <dbReference type="NCBI Taxonomy" id="1117311"/>
    <lineage>
        <taxon>Eukaryota</taxon>
        <taxon>Fungi</taxon>
        <taxon>Fungi incertae sedis</taxon>
        <taxon>Mucoromycota</taxon>
        <taxon>Glomeromycotina</taxon>
        <taxon>Glomeromycetes</taxon>
        <taxon>Glomerales</taxon>
        <taxon>Glomeraceae</taxon>
        <taxon>Funneliformis</taxon>
    </lineage>
</organism>
<comment type="caution">
    <text evidence="1">The sequence shown here is derived from an EMBL/GenBank/DDBJ whole genome shotgun (WGS) entry which is preliminary data.</text>
</comment>
<evidence type="ECO:0000313" key="1">
    <source>
        <dbReference type="EMBL" id="CAI2200818.1"/>
    </source>
</evidence>
<name>A0A9W4TDG7_9GLOM</name>
<sequence>KLDLKKFIPCFSSKMGYIIMSSIWYTRISAPKIEPKSEMIPHVSKLVLLPVRLMDGNSCIKNDRCDDISSRCQNIACRTQNFENESK</sequence>
<reference evidence="1" key="1">
    <citation type="submission" date="2022-08" db="EMBL/GenBank/DDBJ databases">
        <authorList>
            <person name="Kallberg Y."/>
            <person name="Tangrot J."/>
            <person name="Rosling A."/>
        </authorList>
    </citation>
    <scope>NUCLEOTIDE SEQUENCE</scope>
    <source>
        <strain evidence="1">Wild A</strain>
    </source>
</reference>
<dbReference type="AlphaFoldDB" id="A0A9W4TDG7"/>
<feature type="non-terminal residue" evidence="1">
    <location>
        <position position="1"/>
    </location>
</feature>
<dbReference type="EMBL" id="CAMKVN010025524">
    <property type="protein sequence ID" value="CAI2200818.1"/>
    <property type="molecule type" value="Genomic_DNA"/>
</dbReference>
<accession>A0A9W4TDG7</accession>